<accession>A0ACC0V7C9</accession>
<gene>
    <name evidence="1" type="ORF">N3K66_001657</name>
</gene>
<proteinExistence type="predicted"/>
<reference evidence="1" key="1">
    <citation type="submission" date="2022-10" db="EMBL/GenBank/DDBJ databases">
        <title>Complete Genome of Trichothecium roseum strain YXFP-22015, a Plant Pathogen Isolated from Citrus.</title>
        <authorList>
            <person name="Wang Y."/>
            <person name="Zhu L."/>
        </authorList>
    </citation>
    <scope>NUCLEOTIDE SEQUENCE</scope>
    <source>
        <strain evidence="1">YXFP-22015</strain>
    </source>
</reference>
<keyword evidence="2" id="KW-1185">Reference proteome</keyword>
<dbReference type="EMBL" id="CM047941">
    <property type="protein sequence ID" value="KAI9902305.1"/>
    <property type="molecule type" value="Genomic_DNA"/>
</dbReference>
<evidence type="ECO:0000313" key="2">
    <source>
        <dbReference type="Proteomes" id="UP001163324"/>
    </source>
</evidence>
<evidence type="ECO:0000313" key="1">
    <source>
        <dbReference type="EMBL" id="KAI9902305.1"/>
    </source>
</evidence>
<protein>
    <submittedName>
        <fullName evidence="1">Uncharacterized protein</fullName>
    </submittedName>
</protein>
<sequence length="677" mass="72962">MKFSVPQSVRLLLACHAAHVLGALVQPLGQTVTLGENTYYIPPSPELTLPLRSSLELDVAGVQLLPITHIALEQQQAAALDAVLAGFSQKDDVWSEDFGAHIFLSGNPRTNLTFAPTRTPLQVHDFRKEPAFSALSVLRPGPYFAQLSPGLLVSIHKAYRVYPDTAGAFSYGVLQVEEEADAEKDEDEDEGRTKGPWFQVLSSTSPLTRGGATVAVPSRLYYPPASAEKPLSGVRLGVKDLYDLRGLKTSGGSRAWFDLYPAANRTAASIRHLLDLGAVVVGKTRTSQFGNGEAPTADWVDGPAPFNARGEGYQDASSSSAGAGSAQSSYGWVDMNVGSDTGGSVRAPAAVGGVFGNRPSQHLMSMDGALPMSRHMDTPAFMARSASDFAAWGRAWYAAGNASLRDDYRAFPPRLLYAVDTPGIDLTRYPSPGFFPSPNDEAQTMYDDFAAGLESLLGAGSSRTELDFYSAYRASSGTGLYPVEQLGSVWNLMTSYEQSRGVFSRLSRDWAAAHGGDEPYFDPPVALSYEYGRNLTEAQFDEALANKTVFKNWLEEELLTPRHDTPYCSSALLIHPVWSGEPVYRDEYPAESPEEAGTWFGWNKYGIAQLGGVPEVVLPIGQVNYTSRISGTQKWLPVAVSINAAAGCDLMLFRLVEKLAGAGIIPTEVTTGPTLGI</sequence>
<name>A0ACC0V7C9_9HYPO</name>
<comment type="caution">
    <text evidence="1">The sequence shown here is derived from an EMBL/GenBank/DDBJ whole genome shotgun (WGS) entry which is preliminary data.</text>
</comment>
<organism evidence="1 2">
    <name type="scientific">Trichothecium roseum</name>
    <dbReference type="NCBI Taxonomy" id="47278"/>
    <lineage>
        <taxon>Eukaryota</taxon>
        <taxon>Fungi</taxon>
        <taxon>Dikarya</taxon>
        <taxon>Ascomycota</taxon>
        <taxon>Pezizomycotina</taxon>
        <taxon>Sordariomycetes</taxon>
        <taxon>Hypocreomycetidae</taxon>
        <taxon>Hypocreales</taxon>
        <taxon>Hypocreales incertae sedis</taxon>
        <taxon>Trichothecium</taxon>
    </lineage>
</organism>
<dbReference type="Proteomes" id="UP001163324">
    <property type="component" value="Chromosome 2"/>
</dbReference>